<feature type="region of interest" description="Disordered" evidence="1">
    <location>
        <begin position="787"/>
        <end position="811"/>
    </location>
</feature>
<name>A0A1A9W6A2_9MUSC</name>
<reference evidence="3" key="1">
    <citation type="submission" date="2014-03" db="EMBL/GenBank/DDBJ databases">
        <authorList>
            <person name="Aksoy S."/>
            <person name="Warren W."/>
            <person name="Wilson R.K."/>
        </authorList>
    </citation>
    <scope>NUCLEOTIDE SEQUENCE [LARGE SCALE GENOMIC DNA]</scope>
    <source>
        <strain evidence="3">IAEA</strain>
    </source>
</reference>
<proteinExistence type="predicted"/>
<feature type="compositionally biased region" description="Low complexity" evidence="1">
    <location>
        <begin position="787"/>
        <end position="810"/>
    </location>
</feature>
<dbReference type="EnsemblMetazoa" id="GBRI007815-RA">
    <property type="protein sequence ID" value="GBRI007815-PA"/>
    <property type="gene ID" value="GBRI007815"/>
</dbReference>
<accession>A0A1A9W6A2</accession>
<evidence type="ECO:0000313" key="3">
    <source>
        <dbReference type="Proteomes" id="UP000091820"/>
    </source>
</evidence>
<feature type="region of interest" description="Disordered" evidence="1">
    <location>
        <begin position="530"/>
        <end position="585"/>
    </location>
</feature>
<dbReference type="VEuPathDB" id="VectorBase:GBRI007815"/>
<sequence>MLNATAQQVKDLDNAEEDKEFINVRNDNEDLTETDESLLAVLDFIKTETEFQAHDVIAARRSNPINPCFGENFQKLLRTEVENNLAVERRELSNTFRAAEDLKQKMWLADHNYAYTPQNFKCPISVEDFLKLAQVEKEAQNRQIEGKQNVKLESTCKNRKTQLKEEQLLSACCSKRTNNSKKSLKRTFSPEITSKSLYESSVDSKGVLKIRKPDLINVLLKETMNANDHSESNVDNCKKSSETQSMQLKLETKKTRGEVNANLEYAKNIVEPLKYTNLNIRSLKSHLAQFERVQKQQKSSTKRKRQNTDHITSPLGSSLNLTTSTCSDLSKYIEKPLQNEKDKNILCGVSSIPNVSNSFSQLKIETQERVSPLRTQINISDDLNSNRYEKATTRSANTSFTPTAFLNSRPNLITFSTKSVPKTYLNSSNCCINQIPTNNSNEGRISATVKLTRANKPEKNLCFTGERKFKSNKKQSPDLSMKTIATLQTSSYYKEMRSRRTQVPLHIENSTKKYVNELLPVSNHLTSASNSVASSNFQLTDPREKASLKKSEISSTETHSRETAPPLMDSPKPVAQSGKKKQVKRKSNFTEVIEYAIRNKLVDYKKIISIQNNEDFDVIINLYNKQREGGIKYANNKRSRRRISARVRYKLQMNDPIFRNIEGNESLNDDEKMPRSSEIDKIPTMAKETLESPKSHTPLKKALYFALHSGLITSDEFNKCQDTEENLQAILSVLNEKIINNLEMYQKTLKMRKMMVNGLAKYCRKNEEDNLKNINNKLEFTNVHINHSNNKSKTNTLSSNSPSFNSSNSSMDHINEQVQDMLLSEEEIPYFIMPIPNCGQSDCGAVAEV</sequence>
<dbReference type="Proteomes" id="UP000091820">
    <property type="component" value="Unassembled WGS sequence"/>
</dbReference>
<dbReference type="AlphaFoldDB" id="A0A1A9W6A2"/>
<protein>
    <submittedName>
        <fullName evidence="2">Uncharacterized protein</fullName>
    </submittedName>
</protein>
<organism evidence="2 3">
    <name type="scientific">Glossina brevipalpis</name>
    <dbReference type="NCBI Taxonomy" id="37001"/>
    <lineage>
        <taxon>Eukaryota</taxon>
        <taxon>Metazoa</taxon>
        <taxon>Ecdysozoa</taxon>
        <taxon>Arthropoda</taxon>
        <taxon>Hexapoda</taxon>
        <taxon>Insecta</taxon>
        <taxon>Pterygota</taxon>
        <taxon>Neoptera</taxon>
        <taxon>Endopterygota</taxon>
        <taxon>Diptera</taxon>
        <taxon>Brachycera</taxon>
        <taxon>Muscomorpha</taxon>
        <taxon>Hippoboscoidea</taxon>
        <taxon>Glossinidae</taxon>
        <taxon>Glossina</taxon>
    </lineage>
</organism>
<evidence type="ECO:0000313" key="2">
    <source>
        <dbReference type="EnsemblMetazoa" id="GBRI007815-PA"/>
    </source>
</evidence>
<evidence type="ECO:0000256" key="1">
    <source>
        <dbReference type="SAM" id="MobiDB-lite"/>
    </source>
</evidence>
<feature type="compositionally biased region" description="Polar residues" evidence="1">
    <location>
        <begin position="530"/>
        <end position="539"/>
    </location>
</feature>
<feature type="region of interest" description="Disordered" evidence="1">
    <location>
        <begin position="291"/>
        <end position="317"/>
    </location>
</feature>
<feature type="compositionally biased region" description="Basic and acidic residues" evidence="1">
    <location>
        <begin position="541"/>
        <end position="562"/>
    </location>
</feature>
<reference evidence="2" key="2">
    <citation type="submission" date="2020-05" db="UniProtKB">
        <authorList>
            <consortium name="EnsemblMetazoa"/>
        </authorList>
    </citation>
    <scope>IDENTIFICATION</scope>
    <source>
        <strain evidence="2">IAEA</strain>
    </source>
</reference>
<keyword evidence="3" id="KW-1185">Reference proteome</keyword>